<dbReference type="Pfam" id="PF04954">
    <property type="entry name" value="SIP"/>
    <property type="match status" value="1"/>
</dbReference>
<dbReference type="InterPro" id="IPR039261">
    <property type="entry name" value="FNR_nucleotide-bd"/>
</dbReference>
<keyword evidence="4" id="KW-1185">Reference proteome</keyword>
<dbReference type="RefSeq" id="WP_138925513.1">
    <property type="nucleotide sequence ID" value="NZ_CP034412.1"/>
</dbReference>
<sequence>MSKHQRQKYPRPGRGEEAPSGADLFVLQVLERAEQAGAKAGRKAVRKALKYADTPGFELSPEQREQLRAAAERAGAAAALLEARNMLHGSALHAPHSEGEPAEAPASAASESDQPRVAPAQGKGQHVLEIRRSEQLSPQMLRIIAGAPQLDGFQPNTKADQYVKVYFADPQLGLEPPYDIKALRQHLPRHLVPRSRSYTIRWVDRAAQELAIDFVLHDQPGSAGEWALAARPGDRLVISAARGKFSPDPDSQYFVLGADETAIPAVSRALAALPETAQGVALLEVAGPQGELQIPHPAGVELRWLHRNGQPPGTTDLLAEAFLELPTPPPQSTVIAHGERSAAKAISRIVAGWGLDKKRVHVSSYWTLRTRSR</sequence>
<evidence type="ECO:0000313" key="4">
    <source>
        <dbReference type="Proteomes" id="UP000307000"/>
    </source>
</evidence>
<protein>
    <submittedName>
        <fullName evidence="3">Vibriobactin utilization protein ViuB</fullName>
    </submittedName>
</protein>
<evidence type="ECO:0000256" key="1">
    <source>
        <dbReference type="SAM" id="MobiDB-lite"/>
    </source>
</evidence>
<dbReference type="PROSITE" id="PS51384">
    <property type="entry name" value="FAD_FR"/>
    <property type="match status" value="1"/>
</dbReference>
<accession>A0A5B7WPP8</accession>
<dbReference type="KEGG" id="gcr:GcLGCM259_0245"/>
<evidence type="ECO:0000259" key="2">
    <source>
        <dbReference type="PROSITE" id="PS51384"/>
    </source>
</evidence>
<dbReference type="GO" id="GO:0016491">
    <property type="term" value="F:oxidoreductase activity"/>
    <property type="evidence" value="ECO:0007669"/>
    <property type="project" value="InterPro"/>
</dbReference>
<dbReference type="AlphaFoldDB" id="A0A5B7WPP8"/>
<dbReference type="Proteomes" id="UP000307000">
    <property type="component" value="Chromosome"/>
</dbReference>
<dbReference type="PANTHER" id="PTHR30157">
    <property type="entry name" value="FERRIC REDUCTASE, NADPH-DEPENDENT"/>
    <property type="match status" value="1"/>
</dbReference>
<dbReference type="CDD" id="cd06193">
    <property type="entry name" value="siderophore_interacting"/>
    <property type="match status" value="1"/>
</dbReference>
<dbReference type="InterPro" id="IPR017927">
    <property type="entry name" value="FAD-bd_FR_type"/>
</dbReference>
<dbReference type="Gene3D" id="2.40.30.10">
    <property type="entry name" value="Translation factors"/>
    <property type="match status" value="1"/>
</dbReference>
<dbReference type="InterPro" id="IPR007037">
    <property type="entry name" value="SIP_rossman_dom"/>
</dbReference>
<gene>
    <name evidence="3" type="primary">viuB_1</name>
    <name evidence="3" type="ORF">GcLGCM259_0245</name>
</gene>
<dbReference type="InterPro" id="IPR017938">
    <property type="entry name" value="Riboflavin_synthase-like_b-brl"/>
</dbReference>
<feature type="compositionally biased region" description="Low complexity" evidence="1">
    <location>
        <begin position="102"/>
        <end position="112"/>
    </location>
</feature>
<dbReference type="Pfam" id="PF08021">
    <property type="entry name" value="FAD_binding_9"/>
    <property type="match status" value="1"/>
</dbReference>
<feature type="domain" description="FAD-binding FR-type" evidence="2">
    <location>
        <begin position="123"/>
        <end position="248"/>
    </location>
</feature>
<feature type="region of interest" description="Disordered" evidence="1">
    <location>
        <begin position="1"/>
        <end position="21"/>
    </location>
</feature>
<dbReference type="InterPro" id="IPR039374">
    <property type="entry name" value="SIP_fam"/>
</dbReference>
<dbReference type="SUPFAM" id="SSF63380">
    <property type="entry name" value="Riboflavin synthase domain-like"/>
    <property type="match status" value="1"/>
</dbReference>
<dbReference type="PANTHER" id="PTHR30157:SF0">
    <property type="entry name" value="NADPH-DEPENDENT FERRIC-CHELATE REDUCTASE"/>
    <property type="match status" value="1"/>
</dbReference>
<evidence type="ECO:0000313" key="3">
    <source>
        <dbReference type="EMBL" id="QCY46028.1"/>
    </source>
</evidence>
<dbReference type="Gene3D" id="3.40.50.80">
    <property type="entry name" value="Nucleotide-binding domain of ferredoxin-NADP reductase (FNR) module"/>
    <property type="match status" value="1"/>
</dbReference>
<organism evidence="3 4">
    <name type="scientific">Glutamicibacter creatinolyticus</name>
    <dbReference type="NCBI Taxonomy" id="162496"/>
    <lineage>
        <taxon>Bacteria</taxon>
        <taxon>Bacillati</taxon>
        <taxon>Actinomycetota</taxon>
        <taxon>Actinomycetes</taxon>
        <taxon>Micrococcales</taxon>
        <taxon>Micrococcaceae</taxon>
        <taxon>Glutamicibacter</taxon>
    </lineage>
</organism>
<dbReference type="EMBL" id="CP034412">
    <property type="protein sequence ID" value="QCY46028.1"/>
    <property type="molecule type" value="Genomic_DNA"/>
</dbReference>
<feature type="compositionally biased region" description="Basic residues" evidence="1">
    <location>
        <begin position="1"/>
        <end position="11"/>
    </location>
</feature>
<name>A0A5B7WPP8_9MICC</name>
<feature type="region of interest" description="Disordered" evidence="1">
    <location>
        <begin position="92"/>
        <end position="124"/>
    </location>
</feature>
<reference evidence="3 4" key="1">
    <citation type="submission" date="2018-12" db="EMBL/GenBank/DDBJ databases">
        <title>Complete Genome Sequence of Glutamicibacter creatinolyticus strain LGCM259,isolated from an abscess of a 12-year-old mare in Italy.</title>
        <authorList>
            <person name="Santos R.G."/>
            <person name="Silva A.L."/>
            <person name="Seyffert N."/>
            <person name="Castro T.L.P."/>
            <person name="Attili A.R."/>
            <person name="Rifici C."/>
            <person name="Mazzullo G."/>
            <person name="Brenig B."/>
            <person name="Venanzi F."/>
            <person name="Azevedo V."/>
        </authorList>
    </citation>
    <scope>NUCLEOTIDE SEQUENCE [LARGE SCALE GENOMIC DNA]</scope>
    <source>
        <strain evidence="3 4">LGCM 259</strain>
    </source>
</reference>
<proteinExistence type="predicted"/>
<dbReference type="InterPro" id="IPR013113">
    <property type="entry name" value="SIP_FAD-bd"/>
</dbReference>